<dbReference type="Gene3D" id="3.90.180.10">
    <property type="entry name" value="Medium-chain alcohol dehydrogenases, catalytic domain"/>
    <property type="match status" value="1"/>
</dbReference>
<dbReference type="PROSITE" id="PS00606">
    <property type="entry name" value="KS3_1"/>
    <property type="match status" value="1"/>
</dbReference>
<evidence type="ECO:0000256" key="14">
    <source>
        <dbReference type="ARBA" id="ARBA00023268"/>
    </source>
</evidence>
<evidence type="ECO:0000256" key="9">
    <source>
        <dbReference type="ARBA" id="ARBA00022857"/>
    </source>
</evidence>
<dbReference type="PROSITE" id="PS50075">
    <property type="entry name" value="CARRIER"/>
    <property type="match status" value="1"/>
</dbReference>
<keyword evidence="4" id="KW-0444">Lipid biosynthesis</keyword>
<evidence type="ECO:0000256" key="2">
    <source>
        <dbReference type="ARBA" id="ARBA00018769"/>
    </source>
</evidence>
<dbReference type="GO" id="GO:0031177">
    <property type="term" value="F:phosphopantetheine binding"/>
    <property type="evidence" value="ECO:0007669"/>
    <property type="project" value="InterPro"/>
</dbReference>
<dbReference type="InterPro" id="IPR014043">
    <property type="entry name" value="Acyl_transferase_dom"/>
</dbReference>
<accession>A0A7I8VSP0</accession>
<evidence type="ECO:0000256" key="7">
    <source>
        <dbReference type="ARBA" id="ARBA00022801"/>
    </source>
</evidence>
<dbReference type="PANTHER" id="PTHR43775">
    <property type="entry name" value="FATTY ACID SYNTHASE"/>
    <property type="match status" value="1"/>
</dbReference>
<dbReference type="FunFam" id="3.40.50.720:FF:000209">
    <property type="entry name" value="Polyketide synthase Pks12"/>
    <property type="match status" value="1"/>
</dbReference>
<dbReference type="Pfam" id="PF00109">
    <property type="entry name" value="ketoacyl-synt"/>
    <property type="match status" value="1"/>
</dbReference>
<sequence length="2197" mass="247153">MKRIAITGFSGRLPESSNVNEFWRNLQDGVDMVTEDERRWPLGIYDLPLSNGKLKDITHFDASFFNIHAKQATAMDPQLRLLLEVVYEAIMDSGFTINEMSGTKTAVYVGCIHSDNHHNITTDATSINGYEMTGNARTMMANRISYSFNFQGPSLAVDTACSSSLEALNLAYHALLDGSCENAIVAGSHLLLRPESSVQFNKLHMLSPDGRCKSFDDSANGYVRSEGIIALFLQNYKDARRIYSSVLGSLDNCDGQKELGITFPSGNVQSNLLRDVYRQANIDPLKVSYIEAHGTGTQAGDPQELKALDKVFCDKRESPLLVGSVKSNMGHCEPAAGLASLVKLILAHEHRLLPGNLNYKQPNRNIESLISERIKVVDRLTPWEGGIVGINSFGFGGANVHSILNFDATEGVIDNLSDRPTVGLVCARTKEGVENLLNLFENNTNNLGLQFLCYNQRKESSNLLPFRGFITLNTPSTLKGIQKFTEPDTKRPIYYVYPGMGCQWVGMGRDMMTFDCFRNSIETCSKALMNVGMDLKRLLEKGTEDDFKNPLNTFICITSIQIALTDLLEEFGIEADGIIGHSVGELGCAYADKTLTAEQTVLCAYWRGKCIKDANLRPGAMAAVGLTWEDAMNKCPPNVVPACNNSEETQTVSGPFECVKEFADQLKNEGYFVRIVDSSGVAFHSPELMVCSPQFTEKLQRVIKEPKKRSSKWISTAFPEEEWDNQEACYSSAEYHTHNFTHPVLFNAALKMIPNDSIIIEIGPHGLLQSVIKRALGPSAYLTSLMKKNDKDNLGFFMKNLGLLHNIGKNVDTMKLQPKVRLPIGQGTPLISPCIQWNHEIEWPLLKTDLRGGNSVKNSGEIVILSAEELEPLKDHKIDGRLLFPATGYVDILWKRYAGLIGVDKESLSIVIRDFHLHHAVLIPEEGDLEFHVRISASSGVFEINESESLVVNGQIDKYHAPKASFRREGNNLQLSDDDEKFQLTKEDIYKELRVRGYDYGPNFQLVTSSTLNGYTGKILWQNSWITFLDSMLQVHALSSVNRSLKLPTRIRRLVINTDNLAFINNEEINFTFDPLTNTCIAGGVRLIGLQLNVSPRKFDNQQNVLQKYEFVEFKKTVEVHSQLLFYLNSCISMLEGYSTNANRDNGRNVTQDYEYKQESKSKRKMSTINIHYRRQSISKEENIETLKQTIRLFIDKKAIPSRDTLIKSLSDDKLINNLMGERQFKAALDVIFLNKPTNRLRLLYYITESPFNWTFIQRIKNTLKQYATHQFEEIYSGCEKADETSKNSFAQVGWSKDPKSLDIVLVKDYLTCNYDLKAIWEVLKDDGFLFLHETTTKHSILNNLKSILSIPTNGKSFKSLNYSEIISKLESAGWKIIIERYDNIFSSFMVCKKKLPYVPRPIIIPCNDYEQFEWVDKLKSAMEETNKDKNTRVWLIADKDNRNGIVGFLNSLRQEPDGDKVRCLFNANLEDELIPECYLPGGDKFTELLAKDLVFNIFRNGTLGCFCHFHIEDVTSCTDLENAYATAFLRGDLSTLQWVQSKPRPHQCPEKKMVYTHYASLNFRDVMLATGRLSLDAIPGAQQDDDQFLGIEYSGIDESGKRVIGLIDFGGLATNIQIDKRYSWQVPDNWNLKDAATIPVAYATAYYALVVRARIKFGEKILIQSATSAVGQAAIQIAKSFNSIIYTTVGTEEKLQFLMDNFKIPRERISHSRTTQFVDDILQETNGKGVDILLNSLSEEKLQAGIDILAKNGRFLEIGKFDLSQNHKLGMSAFLKNISFHGIVLENLFEDYSIWQEVWQLVKTGLETNIVKPLPTYVFSKNKLEEAFRFMAEGKHIGKILIKLRTESKYSIFQRLCMKDKNFPPESVLVQGYKKTYCNPNKSYIITGGLGGLGLELAGFLIQRGATRIILTSRSGIKNGYQAKLVKHWQKNGCNIIILKENIASLDESKVIFQQAKSLGPIGGIFHLAAVLRDGIFSGQSAESFKAVAETKIKGTLNLDTLSRAECRNSLDWFVVFSSAASGYGNAGQTNYAYANSFMERICEKRRKDGFPAVGIQWGFMGDVGIVVNNLSGNEWYMTGIGVQRVASYLNTLDNILLNNWEILSSIVPVKQRNSSNNDENEDRVHVAISAIYSVLGIDEDNMTIDEDVALIDMGLDSLMTTEIRQILGRRFDVQLTVAEVQSLNIKKITQLLSKK</sequence>
<dbReference type="GO" id="GO:0004315">
    <property type="term" value="F:3-oxoacyl-[acyl-carrier-protein] synthase activity"/>
    <property type="evidence" value="ECO:0007669"/>
    <property type="project" value="InterPro"/>
</dbReference>
<organism evidence="20 21">
    <name type="scientific">Dimorphilus gyrociliatus</name>
    <dbReference type="NCBI Taxonomy" id="2664684"/>
    <lineage>
        <taxon>Eukaryota</taxon>
        <taxon>Metazoa</taxon>
        <taxon>Spiralia</taxon>
        <taxon>Lophotrochozoa</taxon>
        <taxon>Annelida</taxon>
        <taxon>Polychaeta</taxon>
        <taxon>Polychaeta incertae sedis</taxon>
        <taxon>Dinophilidae</taxon>
        <taxon>Dimorphilus</taxon>
    </lineage>
</organism>
<keyword evidence="3" id="KW-0596">Phosphopantetheine</keyword>
<dbReference type="Pfam" id="PF21149">
    <property type="entry name" value="FAS_pseudo-KR"/>
    <property type="match status" value="1"/>
</dbReference>
<evidence type="ECO:0000313" key="20">
    <source>
        <dbReference type="EMBL" id="CAD5118530.1"/>
    </source>
</evidence>
<dbReference type="InterPro" id="IPR006162">
    <property type="entry name" value="Ppantetheine_attach_site"/>
</dbReference>
<dbReference type="SUPFAM" id="SSF51735">
    <property type="entry name" value="NAD(P)-binding Rossmann-fold domains"/>
    <property type="match status" value="2"/>
</dbReference>
<evidence type="ECO:0000313" key="21">
    <source>
        <dbReference type="Proteomes" id="UP000549394"/>
    </source>
</evidence>
<comment type="caution">
    <text evidence="20">The sequence shown here is derived from an EMBL/GenBank/DDBJ whole genome shotgun (WGS) entry which is preliminary data.</text>
</comment>
<dbReference type="InterPro" id="IPR042104">
    <property type="entry name" value="PKS_dehydratase_sf"/>
</dbReference>
<dbReference type="Pfam" id="PF00107">
    <property type="entry name" value="ADH_zinc_N"/>
    <property type="match status" value="1"/>
</dbReference>
<keyword evidence="13" id="KW-0275">Fatty acid biosynthesis</keyword>
<evidence type="ECO:0000256" key="6">
    <source>
        <dbReference type="ARBA" id="ARBA00022679"/>
    </source>
</evidence>
<gene>
    <name evidence="20" type="ORF">DGYR_LOCUS6890</name>
</gene>
<dbReference type="CDD" id="cd00833">
    <property type="entry name" value="PKS"/>
    <property type="match status" value="1"/>
</dbReference>
<dbReference type="UniPathway" id="UPA00094"/>
<dbReference type="GO" id="GO:0016787">
    <property type="term" value="F:hydrolase activity"/>
    <property type="evidence" value="ECO:0007669"/>
    <property type="project" value="UniProtKB-KW"/>
</dbReference>
<comment type="catalytic activity">
    <reaction evidence="15">
        <text>acetyl-CoA + n malonyl-CoA + 2n NADPH + 2n H(+) = a long-chain fatty acid + (n+1) CoA + n CO2 + 2n NADP(+).</text>
        <dbReference type="EC" id="2.3.1.85"/>
    </reaction>
</comment>
<evidence type="ECO:0000256" key="15">
    <source>
        <dbReference type="ARBA" id="ARBA00044883"/>
    </source>
</evidence>
<evidence type="ECO:0000256" key="8">
    <source>
        <dbReference type="ARBA" id="ARBA00022832"/>
    </source>
</evidence>
<dbReference type="OrthoDB" id="329835at2759"/>
<dbReference type="Gene3D" id="3.40.366.10">
    <property type="entry name" value="Malonyl-Coenzyme A Acyl Carrier Protein, domain 2"/>
    <property type="match status" value="1"/>
</dbReference>
<keyword evidence="7" id="KW-0378">Hydrolase</keyword>
<evidence type="ECO:0000259" key="17">
    <source>
        <dbReference type="PROSITE" id="PS50075"/>
    </source>
</evidence>
<evidence type="ECO:0000259" key="18">
    <source>
        <dbReference type="PROSITE" id="PS52004"/>
    </source>
</evidence>
<evidence type="ECO:0000256" key="16">
    <source>
        <dbReference type="PROSITE-ProRule" id="PRU01363"/>
    </source>
</evidence>
<evidence type="ECO:0000256" key="10">
    <source>
        <dbReference type="ARBA" id="ARBA00023002"/>
    </source>
</evidence>
<dbReference type="PROSITE" id="PS00012">
    <property type="entry name" value="PHOSPHOPANTETHEINE"/>
    <property type="match status" value="1"/>
</dbReference>
<keyword evidence="12" id="KW-0443">Lipid metabolism</keyword>
<dbReference type="SMART" id="SM00829">
    <property type="entry name" value="PKS_ER"/>
    <property type="match status" value="1"/>
</dbReference>
<dbReference type="InterPro" id="IPR014031">
    <property type="entry name" value="Ketoacyl_synth_C"/>
</dbReference>
<dbReference type="InterPro" id="IPR018201">
    <property type="entry name" value="Ketoacyl_synth_AS"/>
</dbReference>
<dbReference type="InterPro" id="IPR050091">
    <property type="entry name" value="PKS_NRPS_Biosynth_Enz"/>
</dbReference>
<dbReference type="InterPro" id="IPR020841">
    <property type="entry name" value="PKS_Beta-ketoAc_synthase_dom"/>
</dbReference>
<evidence type="ECO:0000256" key="11">
    <source>
        <dbReference type="ARBA" id="ARBA00023027"/>
    </source>
</evidence>
<dbReference type="InterPro" id="IPR013149">
    <property type="entry name" value="ADH-like_C"/>
</dbReference>
<keyword evidence="6" id="KW-0808">Transferase</keyword>
<dbReference type="InterPro" id="IPR049391">
    <property type="entry name" value="FAS_pseudo-KR"/>
</dbReference>
<feature type="region of interest" description="N-terminal hotdog fold" evidence="16">
    <location>
        <begin position="839"/>
        <end position="966"/>
    </location>
</feature>
<keyword evidence="14" id="KW-0511">Multifunctional enzyme</keyword>
<dbReference type="InterPro" id="IPR020843">
    <property type="entry name" value="ER"/>
</dbReference>
<dbReference type="CDD" id="cd05195">
    <property type="entry name" value="enoyl_red"/>
    <property type="match status" value="1"/>
</dbReference>
<dbReference type="EC" id="2.3.1.85" evidence="1"/>
<dbReference type="InterPro" id="IPR036291">
    <property type="entry name" value="NAD(P)-bd_dom_sf"/>
</dbReference>
<dbReference type="Pfam" id="PF21089">
    <property type="entry name" value="PKS_DH_N"/>
    <property type="match status" value="1"/>
</dbReference>
<dbReference type="SUPFAM" id="SSF50129">
    <property type="entry name" value="GroES-like"/>
    <property type="match status" value="1"/>
</dbReference>
<dbReference type="Proteomes" id="UP000549394">
    <property type="component" value="Unassembled WGS sequence"/>
</dbReference>
<dbReference type="GO" id="GO:0016491">
    <property type="term" value="F:oxidoreductase activity"/>
    <property type="evidence" value="ECO:0007669"/>
    <property type="project" value="UniProtKB-KW"/>
</dbReference>
<dbReference type="InterPro" id="IPR011032">
    <property type="entry name" value="GroES-like_sf"/>
</dbReference>
<dbReference type="Pfam" id="PF00550">
    <property type="entry name" value="PP-binding"/>
    <property type="match status" value="1"/>
</dbReference>
<evidence type="ECO:0000256" key="1">
    <source>
        <dbReference type="ARBA" id="ARBA00012873"/>
    </source>
</evidence>
<dbReference type="InterPro" id="IPR057326">
    <property type="entry name" value="KR_dom"/>
</dbReference>
<dbReference type="InterPro" id="IPR036736">
    <property type="entry name" value="ACP-like_sf"/>
</dbReference>
<feature type="region of interest" description="C-terminal hotdog fold" evidence="16">
    <location>
        <begin position="981"/>
        <end position="1123"/>
    </location>
</feature>
<dbReference type="SMART" id="SM00825">
    <property type="entry name" value="PKS_KS"/>
    <property type="match status" value="1"/>
</dbReference>
<evidence type="ECO:0000256" key="3">
    <source>
        <dbReference type="ARBA" id="ARBA00022450"/>
    </source>
</evidence>
<evidence type="ECO:0000256" key="5">
    <source>
        <dbReference type="ARBA" id="ARBA00022553"/>
    </source>
</evidence>
<dbReference type="Pfam" id="PF08659">
    <property type="entry name" value="KR"/>
    <property type="match status" value="1"/>
</dbReference>
<dbReference type="PANTHER" id="PTHR43775:SF7">
    <property type="entry name" value="FATTY ACID SYNTHASE"/>
    <property type="match status" value="1"/>
</dbReference>
<evidence type="ECO:0000256" key="13">
    <source>
        <dbReference type="ARBA" id="ARBA00023160"/>
    </source>
</evidence>
<feature type="domain" description="PKS/mFAS DH" evidence="19">
    <location>
        <begin position="839"/>
        <end position="1123"/>
    </location>
</feature>
<reference evidence="20 21" key="1">
    <citation type="submission" date="2020-08" db="EMBL/GenBank/DDBJ databases">
        <authorList>
            <person name="Hejnol A."/>
        </authorList>
    </citation>
    <scope>NUCLEOTIDE SEQUENCE [LARGE SCALE GENOMIC DNA]</scope>
</reference>
<dbReference type="EMBL" id="CAJFCJ010000009">
    <property type="protein sequence ID" value="CAD5118530.1"/>
    <property type="molecule type" value="Genomic_DNA"/>
</dbReference>
<dbReference type="GO" id="GO:0006633">
    <property type="term" value="P:fatty acid biosynthetic process"/>
    <property type="evidence" value="ECO:0007669"/>
    <property type="project" value="UniProtKB-UniPathway"/>
</dbReference>
<proteinExistence type="predicted"/>
<keyword evidence="9" id="KW-0521">NADP</keyword>
<dbReference type="Gene3D" id="1.10.1200.10">
    <property type="entry name" value="ACP-like"/>
    <property type="match status" value="1"/>
</dbReference>
<dbReference type="Gene3D" id="3.40.50.720">
    <property type="entry name" value="NAD(P)-binding Rossmann-like Domain"/>
    <property type="match status" value="1"/>
</dbReference>
<dbReference type="PROSITE" id="PS52019">
    <property type="entry name" value="PKS_MFAS_DH"/>
    <property type="match status" value="1"/>
</dbReference>
<name>A0A7I8VSP0_9ANNE</name>
<dbReference type="InterPro" id="IPR016035">
    <property type="entry name" value="Acyl_Trfase/lysoPLipase"/>
</dbReference>
<evidence type="ECO:0000256" key="4">
    <source>
        <dbReference type="ARBA" id="ARBA00022516"/>
    </source>
</evidence>
<dbReference type="SUPFAM" id="SSF52151">
    <property type="entry name" value="FabD/lysophospholipase-like"/>
    <property type="match status" value="1"/>
</dbReference>
<dbReference type="Pfam" id="PF00698">
    <property type="entry name" value="Acyl_transf_1"/>
    <property type="match status" value="1"/>
</dbReference>
<dbReference type="InterPro" id="IPR001227">
    <property type="entry name" value="Ac_transferase_dom_sf"/>
</dbReference>
<keyword evidence="21" id="KW-1185">Reference proteome</keyword>
<dbReference type="InterPro" id="IPR020807">
    <property type="entry name" value="PKS_DH"/>
</dbReference>
<feature type="domain" description="Ketosynthase family 3 (KS3)" evidence="18">
    <location>
        <begin position="1"/>
        <end position="406"/>
    </location>
</feature>
<feature type="domain" description="Carrier" evidence="17">
    <location>
        <begin position="2120"/>
        <end position="2197"/>
    </location>
</feature>
<dbReference type="SUPFAM" id="SSF55048">
    <property type="entry name" value="Probable ACP-binding domain of malonyl-CoA ACP transacylase"/>
    <property type="match status" value="1"/>
</dbReference>
<dbReference type="Gene3D" id="3.10.129.110">
    <property type="entry name" value="Polyketide synthase dehydratase"/>
    <property type="match status" value="1"/>
</dbReference>
<dbReference type="GO" id="GO:0004312">
    <property type="term" value="F:fatty acid synthase activity"/>
    <property type="evidence" value="ECO:0007669"/>
    <property type="project" value="UniProtKB-EC"/>
</dbReference>
<dbReference type="InterPro" id="IPR032821">
    <property type="entry name" value="PKS_assoc"/>
</dbReference>
<dbReference type="InterPro" id="IPR013968">
    <property type="entry name" value="PKS_KR"/>
</dbReference>
<dbReference type="InterPro" id="IPR014030">
    <property type="entry name" value="Ketoacyl_synth_N"/>
</dbReference>
<dbReference type="Pfam" id="PF02801">
    <property type="entry name" value="Ketoacyl-synt_C"/>
    <property type="match status" value="1"/>
</dbReference>
<keyword evidence="11" id="KW-0520">NAD</keyword>
<dbReference type="SMART" id="SM00822">
    <property type="entry name" value="PKS_KR"/>
    <property type="match status" value="1"/>
</dbReference>
<dbReference type="SMART" id="SM00827">
    <property type="entry name" value="PKS_AT"/>
    <property type="match status" value="1"/>
</dbReference>
<dbReference type="InterPro" id="IPR049900">
    <property type="entry name" value="PKS_mFAS_DH"/>
</dbReference>
<protein>
    <recommendedName>
        <fullName evidence="2">Fatty acid synthase</fullName>
        <ecNumber evidence="1">2.3.1.85</ecNumber>
    </recommendedName>
</protein>
<evidence type="ECO:0000256" key="12">
    <source>
        <dbReference type="ARBA" id="ARBA00023098"/>
    </source>
</evidence>
<dbReference type="SUPFAM" id="SSF47336">
    <property type="entry name" value="ACP-like"/>
    <property type="match status" value="1"/>
</dbReference>
<keyword evidence="8" id="KW-0276">Fatty acid metabolism</keyword>
<dbReference type="Pfam" id="PF16197">
    <property type="entry name" value="KAsynt_C_assoc"/>
    <property type="match status" value="1"/>
</dbReference>
<dbReference type="Gene3D" id="3.40.47.10">
    <property type="match status" value="1"/>
</dbReference>
<dbReference type="InterPro" id="IPR049552">
    <property type="entry name" value="PKS_DH_N"/>
</dbReference>
<dbReference type="InterPro" id="IPR016036">
    <property type="entry name" value="Malonyl_transacylase_ACP-bd"/>
</dbReference>
<dbReference type="InterPro" id="IPR009081">
    <property type="entry name" value="PP-bd_ACP"/>
</dbReference>
<evidence type="ECO:0000259" key="19">
    <source>
        <dbReference type="PROSITE" id="PS52019"/>
    </source>
</evidence>
<dbReference type="SMART" id="SM00826">
    <property type="entry name" value="PKS_DH"/>
    <property type="match status" value="1"/>
</dbReference>
<dbReference type="SUPFAM" id="SSF53901">
    <property type="entry name" value="Thiolase-like"/>
    <property type="match status" value="1"/>
</dbReference>
<feature type="active site" description="Proton acceptor; for dehydratase activity" evidence="16">
    <location>
        <position position="876"/>
    </location>
</feature>
<dbReference type="PROSITE" id="PS52004">
    <property type="entry name" value="KS3_2"/>
    <property type="match status" value="1"/>
</dbReference>
<keyword evidence="5" id="KW-0597">Phosphoprotein</keyword>
<keyword evidence="10" id="KW-0560">Oxidoreductase</keyword>
<dbReference type="Gene3D" id="3.30.70.3290">
    <property type="match status" value="1"/>
</dbReference>
<dbReference type="InterPro" id="IPR020806">
    <property type="entry name" value="PKS_PP-bd"/>
</dbReference>
<feature type="active site" description="Proton donor; for dehydratase activity" evidence="16">
    <location>
        <position position="1030"/>
    </location>
</feature>
<dbReference type="SMART" id="SM00823">
    <property type="entry name" value="PKS_PP"/>
    <property type="match status" value="1"/>
</dbReference>
<dbReference type="InterPro" id="IPR016039">
    <property type="entry name" value="Thiolase-like"/>
</dbReference>